<dbReference type="Gene3D" id="3.40.630.10">
    <property type="entry name" value="Zn peptidases"/>
    <property type="match status" value="1"/>
</dbReference>
<dbReference type="OMA" id="FLKHRWC"/>
<dbReference type="InParanoid" id="B4MVL3"/>
<keyword evidence="3 4" id="KW-0378">Hydrolase</keyword>
<dbReference type="SUPFAM" id="SSF53187">
    <property type="entry name" value="Zn-dependent exopeptidases"/>
    <property type="match status" value="1"/>
</dbReference>
<organism evidence="4 5">
    <name type="scientific">Drosophila willistoni</name>
    <name type="common">Fruit fly</name>
    <dbReference type="NCBI Taxonomy" id="7260"/>
    <lineage>
        <taxon>Eukaryota</taxon>
        <taxon>Metazoa</taxon>
        <taxon>Ecdysozoa</taxon>
        <taxon>Arthropoda</taxon>
        <taxon>Hexapoda</taxon>
        <taxon>Insecta</taxon>
        <taxon>Pterygota</taxon>
        <taxon>Neoptera</taxon>
        <taxon>Endopterygota</taxon>
        <taxon>Diptera</taxon>
        <taxon>Brachycera</taxon>
        <taxon>Muscomorpha</taxon>
        <taxon>Ephydroidea</taxon>
        <taxon>Drosophilidae</taxon>
        <taxon>Drosophila</taxon>
        <taxon>Sophophora</taxon>
    </lineage>
</organism>
<dbReference type="STRING" id="7260.B4MVL3"/>
<proteinExistence type="predicted"/>
<dbReference type="PANTHER" id="PTHR43270">
    <property type="entry name" value="BETA-ALA-HIS DIPEPTIDASE"/>
    <property type="match status" value="1"/>
</dbReference>
<protein>
    <submittedName>
        <fullName evidence="4">Uncharacterized protein</fullName>
        <ecNumber evidence="4">3.-.-.-</ecNumber>
    </submittedName>
</protein>
<dbReference type="InterPro" id="IPR051458">
    <property type="entry name" value="Cyt/Met_Dipeptidase"/>
</dbReference>
<keyword evidence="2" id="KW-0479">Metal-binding</keyword>
<evidence type="ECO:0000256" key="3">
    <source>
        <dbReference type="ARBA" id="ARBA00022801"/>
    </source>
</evidence>
<evidence type="ECO:0000256" key="2">
    <source>
        <dbReference type="ARBA" id="ARBA00022723"/>
    </source>
</evidence>
<dbReference type="HOGENOM" id="CLU_029469_3_1_1"/>
<evidence type="ECO:0000256" key="1">
    <source>
        <dbReference type="ARBA" id="ARBA00022670"/>
    </source>
</evidence>
<dbReference type="AlphaFoldDB" id="B4MVL3"/>
<evidence type="ECO:0000313" key="4">
    <source>
        <dbReference type="EMBL" id="EDW75733.1"/>
    </source>
</evidence>
<reference evidence="4 5" key="1">
    <citation type="journal article" date="2007" name="Nature">
        <title>Evolution of genes and genomes on the Drosophila phylogeny.</title>
        <authorList>
            <consortium name="Drosophila 12 Genomes Consortium"/>
            <person name="Clark A.G."/>
            <person name="Eisen M.B."/>
            <person name="Smith D.R."/>
            <person name="Bergman C.M."/>
            <person name="Oliver B."/>
            <person name="Markow T.A."/>
            <person name="Kaufman T.C."/>
            <person name="Kellis M."/>
            <person name="Gelbart W."/>
            <person name="Iyer V.N."/>
            <person name="Pollard D.A."/>
            <person name="Sackton T.B."/>
            <person name="Larracuente A.M."/>
            <person name="Singh N.D."/>
            <person name="Abad J.P."/>
            <person name="Abt D.N."/>
            <person name="Adryan B."/>
            <person name="Aguade M."/>
            <person name="Akashi H."/>
            <person name="Anderson W.W."/>
            <person name="Aquadro C.F."/>
            <person name="Ardell D.H."/>
            <person name="Arguello R."/>
            <person name="Artieri C.G."/>
            <person name="Barbash D.A."/>
            <person name="Barker D."/>
            <person name="Barsanti P."/>
            <person name="Batterham P."/>
            <person name="Batzoglou S."/>
            <person name="Begun D."/>
            <person name="Bhutkar A."/>
            <person name="Blanco E."/>
            <person name="Bosak S.A."/>
            <person name="Bradley R.K."/>
            <person name="Brand A.D."/>
            <person name="Brent M.R."/>
            <person name="Brooks A.N."/>
            <person name="Brown R.H."/>
            <person name="Butlin R.K."/>
            <person name="Caggese C."/>
            <person name="Calvi B.R."/>
            <person name="Bernardo de Carvalho A."/>
            <person name="Caspi A."/>
            <person name="Castrezana S."/>
            <person name="Celniker S.E."/>
            <person name="Chang J.L."/>
            <person name="Chapple C."/>
            <person name="Chatterji S."/>
            <person name="Chinwalla A."/>
            <person name="Civetta A."/>
            <person name="Clifton S.W."/>
            <person name="Comeron J.M."/>
            <person name="Costello J.C."/>
            <person name="Coyne J.A."/>
            <person name="Daub J."/>
            <person name="David R.G."/>
            <person name="Delcher A.L."/>
            <person name="Delehaunty K."/>
            <person name="Do C.B."/>
            <person name="Ebling H."/>
            <person name="Edwards K."/>
            <person name="Eickbush T."/>
            <person name="Evans J.D."/>
            <person name="Filipski A."/>
            <person name="Findeiss S."/>
            <person name="Freyhult E."/>
            <person name="Fulton L."/>
            <person name="Fulton R."/>
            <person name="Garcia A.C."/>
            <person name="Gardiner A."/>
            <person name="Garfield D.A."/>
            <person name="Garvin B.E."/>
            <person name="Gibson G."/>
            <person name="Gilbert D."/>
            <person name="Gnerre S."/>
            <person name="Godfrey J."/>
            <person name="Good R."/>
            <person name="Gotea V."/>
            <person name="Gravely B."/>
            <person name="Greenberg A.J."/>
            <person name="Griffiths-Jones S."/>
            <person name="Gross S."/>
            <person name="Guigo R."/>
            <person name="Gustafson E.A."/>
            <person name="Haerty W."/>
            <person name="Hahn M.W."/>
            <person name="Halligan D.L."/>
            <person name="Halpern A.L."/>
            <person name="Halter G.M."/>
            <person name="Han M.V."/>
            <person name="Heger A."/>
            <person name="Hillier L."/>
            <person name="Hinrichs A.S."/>
            <person name="Holmes I."/>
            <person name="Hoskins R.A."/>
            <person name="Hubisz M.J."/>
            <person name="Hultmark D."/>
            <person name="Huntley M.A."/>
            <person name="Jaffe D.B."/>
            <person name="Jagadeeshan S."/>
            <person name="Jeck W.R."/>
            <person name="Johnson J."/>
            <person name="Jones C.D."/>
            <person name="Jordan W.C."/>
            <person name="Karpen G.H."/>
            <person name="Kataoka E."/>
            <person name="Keightley P.D."/>
            <person name="Kheradpour P."/>
            <person name="Kirkness E.F."/>
            <person name="Koerich L.B."/>
            <person name="Kristiansen K."/>
            <person name="Kudrna D."/>
            <person name="Kulathinal R.J."/>
            <person name="Kumar S."/>
            <person name="Kwok R."/>
            <person name="Lander E."/>
            <person name="Langley C.H."/>
            <person name="Lapoint R."/>
            <person name="Lazzaro B.P."/>
            <person name="Lee S.J."/>
            <person name="Levesque L."/>
            <person name="Li R."/>
            <person name="Lin C.F."/>
            <person name="Lin M.F."/>
            <person name="Lindblad-Toh K."/>
            <person name="Llopart A."/>
            <person name="Long M."/>
            <person name="Low L."/>
            <person name="Lozovsky E."/>
            <person name="Lu J."/>
            <person name="Luo M."/>
            <person name="Machado C.A."/>
            <person name="Makalowski W."/>
            <person name="Marzo M."/>
            <person name="Matsuda M."/>
            <person name="Matzkin L."/>
            <person name="McAllister B."/>
            <person name="McBride C.S."/>
            <person name="McKernan B."/>
            <person name="McKernan K."/>
            <person name="Mendez-Lago M."/>
            <person name="Minx P."/>
            <person name="Mollenhauer M.U."/>
            <person name="Montooth K."/>
            <person name="Mount S.M."/>
            <person name="Mu X."/>
            <person name="Myers E."/>
            <person name="Negre B."/>
            <person name="Newfeld S."/>
            <person name="Nielsen R."/>
            <person name="Noor M.A."/>
            <person name="O'Grady P."/>
            <person name="Pachter L."/>
            <person name="Papaceit M."/>
            <person name="Parisi M.J."/>
            <person name="Parisi M."/>
            <person name="Parts L."/>
            <person name="Pedersen J.S."/>
            <person name="Pesole G."/>
            <person name="Phillippy A.M."/>
            <person name="Ponting C.P."/>
            <person name="Pop M."/>
            <person name="Porcelli D."/>
            <person name="Powell J.R."/>
            <person name="Prohaska S."/>
            <person name="Pruitt K."/>
            <person name="Puig M."/>
            <person name="Quesneville H."/>
            <person name="Ram K.R."/>
            <person name="Rand D."/>
            <person name="Rasmussen M.D."/>
            <person name="Reed L.K."/>
            <person name="Reenan R."/>
            <person name="Reily A."/>
            <person name="Remington K.A."/>
            <person name="Rieger T.T."/>
            <person name="Ritchie M.G."/>
            <person name="Robin C."/>
            <person name="Rogers Y.H."/>
            <person name="Rohde C."/>
            <person name="Rozas J."/>
            <person name="Rubenfield M.J."/>
            <person name="Ruiz A."/>
            <person name="Russo S."/>
            <person name="Salzberg S.L."/>
            <person name="Sanchez-Gracia A."/>
            <person name="Saranga D.J."/>
            <person name="Sato H."/>
            <person name="Schaeffer S.W."/>
            <person name="Schatz M.C."/>
            <person name="Schlenke T."/>
            <person name="Schwartz R."/>
            <person name="Segarra C."/>
            <person name="Singh R.S."/>
            <person name="Sirot L."/>
            <person name="Sirota M."/>
            <person name="Sisneros N.B."/>
            <person name="Smith C.D."/>
            <person name="Smith T.F."/>
            <person name="Spieth J."/>
            <person name="Stage D.E."/>
            <person name="Stark A."/>
            <person name="Stephan W."/>
            <person name="Strausberg R.L."/>
            <person name="Strempel S."/>
            <person name="Sturgill D."/>
            <person name="Sutton G."/>
            <person name="Sutton G.G."/>
            <person name="Tao W."/>
            <person name="Teichmann S."/>
            <person name="Tobari Y.N."/>
            <person name="Tomimura Y."/>
            <person name="Tsolas J.M."/>
            <person name="Valente V.L."/>
            <person name="Venter E."/>
            <person name="Venter J.C."/>
            <person name="Vicario S."/>
            <person name="Vieira F.G."/>
            <person name="Vilella A.J."/>
            <person name="Villasante A."/>
            <person name="Walenz B."/>
            <person name="Wang J."/>
            <person name="Wasserman M."/>
            <person name="Watts T."/>
            <person name="Wilson D."/>
            <person name="Wilson R.K."/>
            <person name="Wing R.A."/>
            <person name="Wolfner M.F."/>
            <person name="Wong A."/>
            <person name="Wong G.K."/>
            <person name="Wu C.I."/>
            <person name="Wu G."/>
            <person name="Yamamoto D."/>
            <person name="Yang H.P."/>
            <person name="Yang S.P."/>
            <person name="Yorke J.A."/>
            <person name="Yoshida K."/>
            <person name="Zdobnov E."/>
            <person name="Zhang P."/>
            <person name="Zhang Y."/>
            <person name="Zimin A.V."/>
            <person name="Baldwin J."/>
            <person name="Abdouelleil A."/>
            <person name="Abdulkadir J."/>
            <person name="Abebe A."/>
            <person name="Abera B."/>
            <person name="Abreu J."/>
            <person name="Acer S.C."/>
            <person name="Aftuck L."/>
            <person name="Alexander A."/>
            <person name="An P."/>
            <person name="Anderson E."/>
            <person name="Anderson S."/>
            <person name="Arachi H."/>
            <person name="Azer M."/>
            <person name="Bachantsang P."/>
            <person name="Barry A."/>
            <person name="Bayul T."/>
            <person name="Berlin A."/>
            <person name="Bessette D."/>
            <person name="Bloom T."/>
            <person name="Blye J."/>
            <person name="Boguslavskiy L."/>
            <person name="Bonnet C."/>
            <person name="Boukhgalter B."/>
            <person name="Bourzgui I."/>
            <person name="Brown A."/>
            <person name="Cahill P."/>
            <person name="Channer S."/>
            <person name="Cheshatsang Y."/>
            <person name="Chuda L."/>
            <person name="Citroen M."/>
            <person name="Collymore A."/>
            <person name="Cooke P."/>
            <person name="Costello M."/>
            <person name="D'Aco K."/>
            <person name="Daza R."/>
            <person name="De Haan G."/>
            <person name="DeGray S."/>
            <person name="DeMaso C."/>
            <person name="Dhargay N."/>
            <person name="Dooley K."/>
            <person name="Dooley E."/>
            <person name="Doricent M."/>
            <person name="Dorje P."/>
            <person name="Dorjee K."/>
            <person name="Dupes A."/>
            <person name="Elong R."/>
            <person name="Falk J."/>
            <person name="Farina A."/>
            <person name="Faro S."/>
            <person name="Ferguson D."/>
            <person name="Fisher S."/>
            <person name="Foley C.D."/>
            <person name="Franke A."/>
            <person name="Friedrich D."/>
            <person name="Gadbois L."/>
            <person name="Gearin G."/>
            <person name="Gearin C.R."/>
            <person name="Giannoukos G."/>
            <person name="Goode T."/>
            <person name="Graham J."/>
            <person name="Grandbois E."/>
            <person name="Grewal S."/>
            <person name="Gyaltsen K."/>
            <person name="Hafez N."/>
            <person name="Hagos B."/>
            <person name="Hall J."/>
            <person name="Henson C."/>
            <person name="Hollinger A."/>
            <person name="Honan T."/>
            <person name="Huard M.D."/>
            <person name="Hughes L."/>
            <person name="Hurhula B."/>
            <person name="Husby M.E."/>
            <person name="Kamat A."/>
            <person name="Kanga B."/>
            <person name="Kashin S."/>
            <person name="Khazanovich D."/>
            <person name="Kisner P."/>
            <person name="Lance K."/>
            <person name="Lara M."/>
            <person name="Lee W."/>
            <person name="Lennon N."/>
            <person name="Letendre F."/>
            <person name="LeVine R."/>
            <person name="Lipovsky A."/>
            <person name="Liu X."/>
            <person name="Liu J."/>
            <person name="Liu S."/>
            <person name="Lokyitsang T."/>
            <person name="Lokyitsang Y."/>
            <person name="Lubonja R."/>
            <person name="Lui A."/>
            <person name="MacDonald P."/>
            <person name="Magnisalis V."/>
            <person name="Maru K."/>
            <person name="Matthews C."/>
            <person name="McCusker W."/>
            <person name="McDonough S."/>
            <person name="Mehta T."/>
            <person name="Meldrim J."/>
            <person name="Meneus L."/>
            <person name="Mihai O."/>
            <person name="Mihalev A."/>
            <person name="Mihova T."/>
            <person name="Mittelman R."/>
            <person name="Mlenga V."/>
            <person name="Montmayeur A."/>
            <person name="Mulrain L."/>
            <person name="Navidi A."/>
            <person name="Naylor J."/>
            <person name="Negash T."/>
            <person name="Nguyen T."/>
            <person name="Nguyen N."/>
            <person name="Nicol R."/>
            <person name="Norbu C."/>
            <person name="Norbu N."/>
            <person name="Novod N."/>
            <person name="O'Neill B."/>
            <person name="Osman S."/>
            <person name="Markiewicz E."/>
            <person name="Oyono O.L."/>
            <person name="Patti C."/>
            <person name="Phunkhang P."/>
            <person name="Pierre F."/>
            <person name="Priest M."/>
            <person name="Raghuraman S."/>
            <person name="Rege F."/>
            <person name="Reyes R."/>
            <person name="Rise C."/>
            <person name="Rogov P."/>
            <person name="Ross K."/>
            <person name="Ryan E."/>
            <person name="Settipalli S."/>
            <person name="Shea T."/>
            <person name="Sherpa N."/>
            <person name="Shi L."/>
            <person name="Shih D."/>
            <person name="Sparrow T."/>
            <person name="Spaulding J."/>
            <person name="Stalker J."/>
            <person name="Stange-Thomann N."/>
            <person name="Stavropoulos S."/>
            <person name="Stone C."/>
            <person name="Strader C."/>
            <person name="Tesfaye S."/>
            <person name="Thomson T."/>
            <person name="Thoulutsang Y."/>
            <person name="Thoulutsang D."/>
            <person name="Topham K."/>
            <person name="Topping I."/>
            <person name="Tsamla T."/>
            <person name="Vassiliev H."/>
            <person name="Vo A."/>
            <person name="Wangchuk T."/>
            <person name="Wangdi T."/>
            <person name="Weiand M."/>
            <person name="Wilkinson J."/>
            <person name="Wilson A."/>
            <person name="Yadav S."/>
            <person name="Young G."/>
            <person name="Yu Q."/>
            <person name="Zembek L."/>
            <person name="Zhong D."/>
            <person name="Zimmer A."/>
            <person name="Zwirko Z."/>
            <person name="Jaffe D.B."/>
            <person name="Alvarez P."/>
            <person name="Brockman W."/>
            <person name="Butler J."/>
            <person name="Chin C."/>
            <person name="Gnerre S."/>
            <person name="Grabherr M."/>
            <person name="Kleber M."/>
            <person name="Mauceli E."/>
            <person name="MacCallum I."/>
        </authorList>
    </citation>
    <scope>NUCLEOTIDE SEQUENCE [LARGE SCALE GENOMIC DNA]</scope>
    <source>
        <strain evidence="5">Tucson 14030-0811.24</strain>
    </source>
</reference>
<dbReference type="GO" id="GO:0008233">
    <property type="term" value="F:peptidase activity"/>
    <property type="evidence" value="ECO:0007669"/>
    <property type="project" value="UniProtKB-KW"/>
</dbReference>
<dbReference type="Gene3D" id="3.30.70.360">
    <property type="match status" value="1"/>
</dbReference>
<dbReference type="EC" id="3.-.-.-" evidence="4"/>
<dbReference type="PhylomeDB" id="B4MVL3"/>
<gene>
    <name evidence="4" type="primary">Dwil\GK15098</name>
    <name evidence="4" type="ORF">Dwil_GK15098</name>
</gene>
<dbReference type="eggNOG" id="KOG2276">
    <property type="taxonomic scope" value="Eukaryota"/>
</dbReference>
<dbReference type="PANTHER" id="PTHR43270:SF8">
    <property type="entry name" value="DI- AND TRIPEPTIDASE DUG2-RELATED"/>
    <property type="match status" value="1"/>
</dbReference>
<dbReference type="SMR" id="B4MVL3"/>
<name>B4MVL3_DROWI</name>
<keyword evidence="1" id="KW-0645">Protease</keyword>
<accession>B4MVL3</accession>
<dbReference type="GO" id="GO:0006508">
    <property type="term" value="P:proteolysis"/>
    <property type="evidence" value="ECO:0007669"/>
    <property type="project" value="UniProtKB-KW"/>
</dbReference>
<dbReference type="OrthoDB" id="7832001at2759"/>
<dbReference type="KEGG" id="dwi:6642227"/>
<dbReference type="InterPro" id="IPR002933">
    <property type="entry name" value="Peptidase_M20"/>
</dbReference>
<evidence type="ECO:0000313" key="5">
    <source>
        <dbReference type="Proteomes" id="UP000007798"/>
    </source>
</evidence>
<sequence>MICWGDNKNCGIFVPDVLDRKNCNCEREMCISDLPLEDRRPVAEVDLEEVQDNMYMRSEEFLKELANMIKVKSISGDAQYDKQNKHIIDRLAQYLKQLDFDVDVAEYKPKDNEENLPKQYVLFANYFSTPIKNVVLLYGYVDVPAIEELEKWKRDPFKLTEENDMLYGQGLATSKGPILAWIQAIDSWLTNTTDIPVNVRLVIEVNHYQNSRGLRQLIEERQEFFRSVDLILYCTNYWIAEKVPMLISSYSGYVYFRLNVYAKDTDTLSATSSAFPSDPMSEMCQLLNTLMDPKRGSLVKDLQRHVTPVTQNDWNVLCKMESGPMELREAQDIKRLPHEESRPEFLKHRWCMPSISIHKVKTFHSDSLRTLRTPRHCMAEFSVKVVCRQSLQYVTYLIQSHLDEAYRQLKCVHTADLRVIDKLAPLNETRGNPFTEAVGNAFKRVFNCKAVIPDNLSTYLPMVNVMRKYCMPRAFSVGVPFSSIHSPPGKPNESLSQEMYLQNIELFSNIMYEVSLRPTSCKCDVIPDFCFETGNDTELDFLSMIALRHPSIAIDIHELDAWEEKQKMFTVEASGFRSDSDYIQFGNRTGSKLD</sequence>
<dbReference type="Pfam" id="PF01546">
    <property type="entry name" value="Peptidase_M20"/>
    <property type="match status" value="1"/>
</dbReference>
<dbReference type="EMBL" id="CH963857">
    <property type="protein sequence ID" value="EDW75733.1"/>
    <property type="molecule type" value="Genomic_DNA"/>
</dbReference>
<keyword evidence="5" id="KW-1185">Reference proteome</keyword>
<dbReference type="Proteomes" id="UP000007798">
    <property type="component" value="Unassembled WGS sequence"/>
</dbReference>
<dbReference type="GO" id="GO:0046872">
    <property type="term" value="F:metal ion binding"/>
    <property type="evidence" value="ECO:0007669"/>
    <property type="project" value="UniProtKB-KW"/>
</dbReference>